<dbReference type="Proteomes" id="UP000030004">
    <property type="component" value="Unassembled WGS sequence"/>
</dbReference>
<comment type="caution">
    <text evidence="1">The sequence shown here is derived from an EMBL/GenBank/DDBJ whole genome shotgun (WGS) entry which is preliminary data.</text>
</comment>
<name>A0A0A0EEH4_9RHOB</name>
<evidence type="ECO:0000313" key="1">
    <source>
        <dbReference type="EMBL" id="KGM48794.1"/>
    </source>
</evidence>
<proteinExistence type="predicted"/>
<keyword evidence="2" id="KW-1185">Reference proteome</keyword>
<accession>A0A0A0EEH4</accession>
<dbReference type="AlphaFoldDB" id="A0A0A0EEH4"/>
<dbReference type="RefSeq" id="WP_043747557.1">
    <property type="nucleotide sequence ID" value="NZ_AQQX01000003.1"/>
</dbReference>
<dbReference type="EMBL" id="AQQX01000003">
    <property type="protein sequence ID" value="KGM48794.1"/>
    <property type="molecule type" value="Genomic_DNA"/>
</dbReference>
<sequence length="254" mass="29796">MLPDDFAEKGIYIRRVSPNMPVMYQVIGERASGTNIIRKMLFKNLRRMMRTECLGWKHGFPRMLAIPENMVTFVCVRDARKWGLSMHKRPWHAHPLMQQFDYSDFIRARWHSIVDRVSDFETIHPELEPEAPGRPLQFDRHPVTGLPFANLYDLRRAKLEGHLSMLNRGGDVVVLRMESFLSEPDRLLNEITEAFGLERKADYVRETHARLGNRFTSTIRDRPETPEEMSADDIDFMKSQLNLCLERQLGYDYG</sequence>
<organism evidence="1 2">
    <name type="scientific">Pseudooceanicola atlanticus</name>
    <dbReference type="NCBI Taxonomy" id="1461694"/>
    <lineage>
        <taxon>Bacteria</taxon>
        <taxon>Pseudomonadati</taxon>
        <taxon>Pseudomonadota</taxon>
        <taxon>Alphaproteobacteria</taxon>
        <taxon>Rhodobacterales</taxon>
        <taxon>Paracoccaceae</taxon>
        <taxon>Pseudooceanicola</taxon>
    </lineage>
</organism>
<dbReference type="OrthoDB" id="7904151at2"/>
<reference evidence="1 2" key="1">
    <citation type="journal article" date="2015" name="Antonie Van Leeuwenhoek">
        <title>Pseudooceanicola atlanticus gen. nov. sp. nov., isolated from surface seawater of the Atlantic Ocean and reclassification of Oceanicola batsensis, Oceanicola marinus, Oceanicola nitratireducens, Oceanicola nanhaiensis, Oceanicola antarcticus and Oceanicola flagellatus, as Pseudooceanicola batsensis comb. nov., Pseudooceanicola marinus comb. nov., Pseudooceanicola nitratireducens comb. nov., Pseudooceanicola nanhaiensis comb. nov., Pseudooceanicola antarcticus comb. nov., and Pseudooceanicola flagellatus comb. nov.</title>
        <authorList>
            <person name="Lai Q."/>
            <person name="Li G."/>
            <person name="Liu X."/>
            <person name="Du Y."/>
            <person name="Sun F."/>
            <person name="Shao Z."/>
        </authorList>
    </citation>
    <scope>NUCLEOTIDE SEQUENCE [LARGE SCALE GENOMIC DNA]</scope>
    <source>
        <strain evidence="1 2">22II-s11g</strain>
    </source>
</reference>
<gene>
    <name evidence="1" type="ORF">ATO9_08745</name>
</gene>
<evidence type="ECO:0008006" key="3">
    <source>
        <dbReference type="Google" id="ProtNLM"/>
    </source>
</evidence>
<protein>
    <recommendedName>
        <fullName evidence="3">Sulfotransferase domain-containing protein</fullName>
    </recommendedName>
</protein>
<evidence type="ECO:0000313" key="2">
    <source>
        <dbReference type="Proteomes" id="UP000030004"/>
    </source>
</evidence>
<dbReference type="eggNOG" id="ENOG502Z8V7">
    <property type="taxonomic scope" value="Bacteria"/>
</dbReference>